<dbReference type="Proteomes" id="UP000192074">
    <property type="component" value="Unassembled WGS sequence"/>
</dbReference>
<dbReference type="AlphaFoldDB" id="A0A822UZ46"/>
<gene>
    <name evidence="1" type="ORF">AGR4A_Cc210049</name>
</gene>
<evidence type="ECO:0000313" key="2">
    <source>
        <dbReference type="Proteomes" id="UP000192074"/>
    </source>
</evidence>
<dbReference type="EMBL" id="FCNL01000014">
    <property type="protein sequence ID" value="CVI16854.1"/>
    <property type="molecule type" value="Genomic_DNA"/>
</dbReference>
<proteinExistence type="predicted"/>
<reference evidence="1 2" key="1">
    <citation type="submission" date="2016-01" db="EMBL/GenBank/DDBJ databases">
        <authorList>
            <person name="Regsiter A."/>
            <person name="william w."/>
        </authorList>
    </citation>
    <scope>NUCLEOTIDE SEQUENCE [LARGE SCALE GENOMIC DNA]</scope>
    <source>
        <strain evidence="1 2">B6</strain>
    </source>
</reference>
<organism evidence="1 2">
    <name type="scientific">Agrobacterium tumefaciens str. B6</name>
    <dbReference type="NCBI Taxonomy" id="1183423"/>
    <lineage>
        <taxon>Bacteria</taxon>
        <taxon>Pseudomonadati</taxon>
        <taxon>Pseudomonadota</taxon>
        <taxon>Alphaproteobacteria</taxon>
        <taxon>Hyphomicrobiales</taxon>
        <taxon>Rhizobiaceae</taxon>
        <taxon>Rhizobium/Agrobacterium group</taxon>
        <taxon>Agrobacterium</taxon>
        <taxon>Agrobacterium tumefaciens complex</taxon>
    </lineage>
</organism>
<accession>A0A822UZ46</accession>
<comment type="caution">
    <text evidence="1">The sequence shown here is derived from an EMBL/GenBank/DDBJ whole genome shotgun (WGS) entry which is preliminary data.</text>
</comment>
<sequence length="99" mass="11548">MLVFFLSQDTRRPITSEMCTRSRISSRKELEKRMGYLFEASLSYKRIRAAIQNGEINNTHYSQAELTSVYIQKNIRVYIHTRCMSAYELTSVVGSAWKS</sequence>
<protein>
    <submittedName>
        <fullName evidence="1">Uncharacterized protein</fullName>
    </submittedName>
</protein>
<evidence type="ECO:0000313" key="1">
    <source>
        <dbReference type="EMBL" id="CVI16854.1"/>
    </source>
</evidence>
<name>A0A822UZ46_AGRTU</name>